<proteinExistence type="predicted"/>
<organism evidence="1 2">
    <name type="scientific">Hypsizygus marmoreus</name>
    <name type="common">White beech mushroom</name>
    <name type="synonym">Agaricus marmoreus</name>
    <dbReference type="NCBI Taxonomy" id="39966"/>
    <lineage>
        <taxon>Eukaryota</taxon>
        <taxon>Fungi</taxon>
        <taxon>Dikarya</taxon>
        <taxon>Basidiomycota</taxon>
        <taxon>Agaricomycotina</taxon>
        <taxon>Agaricomycetes</taxon>
        <taxon>Agaricomycetidae</taxon>
        <taxon>Agaricales</taxon>
        <taxon>Tricholomatineae</taxon>
        <taxon>Lyophyllaceae</taxon>
        <taxon>Hypsizygus</taxon>
    </lineage>
</organism>
<dbReference type="EMBL" id="LUEZ02000149">
    <property type="protein sequence ID" value="RDB15600.1"/>
    <property type="molecule type" value="Genomic_DNA"/>
</dbReference>
<reference evidence="1" key="1">
    <citation type="submission" date="2018-04" db="EMBL/GenBank/DDBJ databases">
        <title>Whole genome sequencing of Hypsizygus marmoreus.</title>
        <authorList>
            <person name="Choi I.-G."/>
            <person name="Min B."/>
            <person name="Kim J.-G."/>
            <person name="Kim S."/>
            <person name="Oh Y.-L."/>
            <person name="Kong W.-S."/>
            <person name="Park H."/>
            <person name="Jeong J."/>
            <person name="Song E.-S."/>
        </authorList>
    </citation>
    <scope>NUCLEOTIDE SEQUENCE [LARGE SCALE GENOMIC DNA]</scope>
    <source>
        <strain evidence="1">51987-8</strain>
    </source>
</reference>
<dbReference type="InParanoid" id="A0A369J371"/>
<sequence length="67" mass="7105">MDFVESLSTVSCYAGNSDGDSTACRDLKKNTPIVTWSILSLVAGQSVSAVLRDPRASGHPWHAATLL</sequence>
<dbReference type="AlphaFoldDB" id="A0A369J371"/>
<evidence type="ECO:0000313" key="2">
    <source>
        <dbReference type="Proteomes" id="UP000076154"/>
    </source>
</evidence>
<protein>
    <submittedName>
        <fullName evidence="1">Uncharacterized protein</fullName>
    </submittedName>
</protein>
<gene>
    <name evidence="1" type="ORF">Hypma_004063</name>
</gene>
<accession>A0A369J371</accession>
<evidence type="ECO:0000313" key="1">
    <source>
        <dbReference type="EMBL" id="RDB15600.1"/>
    </source>
</evidence>
<comment type="caution">
    <text evidence="1">The sequence shown here is derived from an EMBL/GenBank/DDBJ whole genome shotgun (WGS) entry which is preliminary data.</text>
</comment>
<name>A0A369J371_HYPMA</name>
<keyword evidence="2" id="KW-1185">Reference proteome</keyword>
<dbReference type="Proteomes" id="UP000076154">
    <property type="component" value="Unassembled WGS sequence"/>
</dbReference>